<dbReference type="EMBL" id="KK914993">
    <property type="protein sequence ID" value="KDP25428.1"/>
    <property type="molecule type" value="Genomic_DNA"/>
</dbReference>
<name>A0A067JRH8_JATCU</name>
<dbReference type="Pfam" id="PF14309">
    <property type="entry name" value="DUF4378"/>
    <property type="match status" value="1"/>
</dbReference>
<feature type="compositionally biased region" description="Basic and acidic residues" evidence="1">
    <location>
        <begin position="451"/>
        <end position="462"/>
    </location>
</feature>
<gene>
    <name evidence="4" type="ORF">JCGZ_20584</name>
</gene>
<evidence type="ECO:0000256" key="1">
    <source>
        <dbReference type="SAM" id="MobiDB-lite"/>
    </source>
</evidence>
<feature type="region of interest" description="Disordered" evidence="1">
    <location>
        <begin position="553"/>
        <end position="581"/>
    </location>
</feature>
<organism evidence="4 5">
    <name type="scientific">Jatropha curcas</name>
    <name type="common">Barbados nut</name>
    <dbReference type="NCBI Taxonomy" id="180498"/>
    <lineage>
        <taxon>Eukaryota</taxon>
        <taxon>Viridiplantae</taxon>
        <taxon>Streptophyta</taxon>
        <taxon>Embryophyta</taxon>
        <taxon>Tracheophyta</taxon>
        <taxon>Spermatophyta</taxon>
        <taxon>Magnoliopsida</taxon>
        <taxon>eudicotyledons</taxon>
        <taxon>Gunneridae</taxon>
        <taxon>Pentapetalae</taxon>
        <taxon>rosids</taxon>
        <taxon>fabids</taxon>
        <taxon>Malpighiales</taxon>
        <taxon>Euphorbiaceae</taxon>
        <taxon>Crotonoideae</taxon>
        <taxon>Jatropheae</taxon>
        <taxon>Jatropha</taxon>
    </lineage>
</organism>
<dbReference type="InterPro" id="IPR022212">
    <property type="entry name" value="DUF3741"/>
</dbReference>
<evidence type="ECO:0000259" key="3">
    <source>
        <dbReference type="Pfam" id="PF14309"/>
    </source>
</evidence>
<dbReference type="Proteomes" id="UP000027138">
    <property type="component" value="Unassembled WGS sequence"/>
</dbReference>
<reference evidence="4 5" key="1">
    <citation type="journal article" date="2014" name="PLoS ONE">
        <title>Global Analysis of Gene Expression Profiles in Physic Nut (Jatropha curcas L.) Seedlings Exposed to Salt Stress.</title>
        <authorList>
            <person name="Zhang L."/>
            <person name="Zhang C."/>
            <person name="Wu P."/>
            <person name="Chen Y."/>
            <person name="Li M."/>
            <person name="Jiang H."/>
            <person name="Wu G."/>
        </authorList>
    </citation>
    <scope>NUCLEOTIDE SEQUENCE [LARGE SCALE GENOMIC DNA]</scope>
    <source>
        <strain evidence="5">cv. GZQX0401</strain>
        <tissue evidence="4">Young leaves</tissue>
    </source>
</reference>
<evidence type="ECO:0000313" key="5">
    <source>
        <dbReference type="Proteomes" id="UP000027138"/>
    </source>
</evidence>
<protein>
    <recommendedName>
        <fullName evidence="6">DUF4378 domain-containing protein</fullName>
    </recommendedName>
</protein>
<dbReference type="PANTHER" id="PTHR47212:SF2">
    <property type="entry name" value="DUF3741 DOMAIN-CONTAINING PROTEIN"/>
    <property type="match status" value="1"/>
</dbReference>
<feature type="region of interest" description="Disordered" evidence="1">
    <location>
        <begin position="516"/>
        <end position="541"/>
    </location>
</feature>
<evidence type="ECO:0008006" key="6">
    <source>
        <dbReference type="Google" id="ProtNLM"/>
    </source>
</evidence>
<feature type="region of interest" description="Disordered" evidence="1">
    <location>
        <begin position="451"/>
        <end position="503"/>
    </location>
</feature>
<dbReference type="STRING" id="180498.A0A067JRH8"/>
<dbReference type="Pfam" id="PF12552">
    <property type="entry name" value="DUF3741"/>
    <property type="match status" value="1"/>
</dbReference>
<dbReference type="PANTHER" id="PTHR47212">
    <property type="entry name" value="ADHESIN-LIKE PROTEIN, PUTATIVE (DUF3741)-RELATED"/>
    <property type="match status" value="1"/>
</dbReference>
<dbReference type="AlphaFoldDB" id="A0A067JRH8"/>
<keyword evidence="5" id="KW-1185">Reference proteome</keyword>
<dbReference type="InterPro" id="IPR025486">
    <property type="entry name" value="DUF4378"/>
</dbReference>
<dbReference type="OrthoDB" id="952876at2759"/>
<feature type="region of interest" description="Disordered" evidence="1">
    <location>
        <begin position="34"/>
        <end position="58"/>
    </location>
</feature>
<feature type="compositionally biased region" description="Low complexity" evidence="1">
    <location>
        <begin position="526"/>
        <end position="537"/>
    </location>
</feature>
<feature type="domain" description="DUF4378" evidence="3">
    <location>
        <begin position="665"/>
        <end position="811"/>
    </location>
</feature>
<accession>A0A067JRH8</accession>
<feature type="domain" description="DUF3741" evidence="2">
    <location>
        <begin position="132"/>
        <end position="176"/>
    </location>
</feature>
<proteinExistence type="predicted"/>
<feature type="compositionally biased region" description="Basic residues" evidence="1">
    <location>
        <begin position="47"/>
        <end position="58"/>
    </location>
</feature>
<evidence type="ECO:0000259" key="2">
    <source>
        <dbReference type="Pfam" id="PF12552"/>
    </source>
</evidence>
<sequence length="817" mass="92433">MVDSGYGRVKKITGEDVSIEQEIKKKITTAKVENVQSDSELVDDRSRNHRKAPKSQRSRRLPIYGCYDVSTVDHGEIPHQNLAGSDRSSKSIDSVVSAEVQVHTNENCMHHERPNEINLQVNMNEATEAFINQKLIDGKHLIADGASHQSKNFLDALKILNSNKDLFIKLLQDPNSLLVKHIEDLRDSQTKKLQNKSFARGGLSECQTRNTRKCNLLMETGDFQPLEKIVVFRPSSKSLQNHADRTSNDSPQIHYSLRSVHQSVKPIRFPFKQMKRTLMHAIGVSRKEQQLLTDNLLHDKSVHGFEGGQCSKEAVAGSIKGLSPNEASSDFERMTKSSMDVNRKDQRDKLGQFDSVVRDEVASASESSHENSHLSTIRHPKRNEHFVNIETEFKNENANLPKKQKVKSYDVISSLLEYDLFPEVSRRTRKPEVVSQQMRFSSYYSRHTVNEDNWRSQEEKENSCSSPVRQNVEAVCGTQMQKHEMRRKISSNPFPDDKEQQSISSLNNDMSHIEKTCGEKSEEIAPSELPSDPDSSLNNCVNQSIKTVDGCEENGSLNFSREDSPVKNQTSTSSIDDYSSSPLNNQRFGAFDMIKQNTEQTSPVSVLDKLFAEDVNSPSNTKSHPALPLVPLLQIGSEEGYLATAQKSPLSLNSNISTEEYKSMLEYASTLLQTSRLSWDELTNKCHFSDQLLDQSLFSEINVRSNESCDNNKLLFDYVNEVLLDACMCYSKCSPWLPFLKPRILSATMTGNIVNEVMAYFDWNLLLAAPLKTLEQITEKDLMKSRTWMNNPIDAEEAVGEMVDSLMEELIIDFAID</sequence>
<feature type="compositionally biased region" description="Low complexity" evidence="1">
    <location>
        <begin position="570"/>
        <end position="581"/>
    </location>
</feature>
<evidence type="ECO:0000313" key="4">
    <source>
        <dbReference type="EMBL" id="KDP25428.1"/>
    </source>
</evidence>